<dbReference type="Gene3D" id="3.40.50.1460">
    <property type="match status" value="1"/>
</dbReference>
<evidence type="ECO:0000259" key="2">
    <source>
        <dbReference type="PROSITE" id="PS50208"/>
    </source>
</evidence>
<feature type="domain" description="Caspase family p20" evidence="2">
    <location>
        <begin position="21"/>
        <end position="154"/>
    </location>
</feature>
<proteinExistence type="predicted"/>
<dbReference type="GO" id="GO:0006508">
    <property type="term" value="P:proteolysis"/>
    <property type="evidence" value="ECO:0007669"/>
    <property type="project" value="InterPro"/>
</dbReference>
<protein>
    <submittedName>
        <fullName evidence="3">Caspase family protein</fullName>
    </submittedName>
</protein>
<comment type="caution">
    <text evidence="3">The sequence shown here is derived from an EMBL/GenBank/DDBJ whole genome shotgun (WGS) entry which is preliminary data.</text>
</comment>
<dbReference type="PANTHER" id="PTHR22576">
    <property type="entry name" value="MUCOSA ASSOCIATED LYMPHOID TISSUE LYMPHOMA TRANSLOCATION PROTEIN 1/PARACASPASE"/>
    <property type="match status" value="1"/>
</dbReference>
<dbReference type="PANTHER" id="PTHR22576:SF37">
    <property type="entry name" value="MUCOSA-ASSOCIATED LYMPHOID TISSUE LYMPHOMA TRANSLOCATION PROTEIN 1"/>
    <property type="match status" value="1"/>
</dbReference>
<evidence type="ECO:0000313" key="4">
    <source>
        <dbReference type="Proteomes" id="UP000609121"/>
    </source>
</evidence>
<dbReference type="InterPro" id="IPR029030">
    <property type="entry name" value="Caspase-like_dom_sf"/>
</dbReference>
<name>A0A8J6YZD1_9RHOB</name>
<dbReference type="InterPro" id="IPR001309">
    <property type="entry name" value="Pept_C14_p20"/>
</dbReference>
<dbReference type="GO" id="GO:0004197">
    <property type="term" value="F:cysteine-type endopeptidase activity"/>
    <property type="evidence" value="ECO:0007669"/>
    <property type="project" value="InterPro"/>
</dbReference>
<accession>A0A8J6YZD1</accession>
<evidence type="ECO:0000313" key="3">
    <source>
        <dbReference type="EMBL" id="MBE3640450.1"/>
    </source>
</evidence>
<dbReference type="SUPFAM" id="SSF52129">
    <property type="entry name" value="Caspase-like"/>
    <property type="match status" value="1"/>
</dbReference>
<feature type="chain" id="PRO_5035239638" evidence="1">
    <location>
        <begin position="20"/>
        <end position="425"/>
    </location>
</feature>
<dbReference type="InterPro" id="IPR011600">
    <property type="entry name" value="Pept_C14_caspase"/>
</dbReference>
<reference evidence="3" key="1">
    <citation type="submission" date="2020-09" db="EMBL/GenBank/DDBJ databases">
        <title>A novel bacterium of genus Mangrovicoccus, isolated from South China Sea.</title>
        <authorList>
            <person name="Huang H."/>
            <person name="Mo K."/>
            <person name="Hu Y."/>
        </authorList>
    </citation>
    <scope>NUCLEOTIDE SEQUENCE</scope>
    <source>
        <strain evidence="3">HB182678</strain>
    </source>
</reference>
<gene>
    <name evidence="3" type="ORF">ICN82_19785</name>
</gene>
<dbReference type="Pfam" id="PF00656">
    <property type="entry name" value="Peptidase_C14"/>
    <property type="match status" value="1"/>
</dbReference>
<organism evidence="3 4">
    <name type="scientific">Mangrovicoccus algicola</name>
    <dbReference type="NCBI Taxonomy" id="2771008"/>
    <lineage>
        <taxon>Bacteria</taxon>
        <taxon>Pseudomonadati</taxon>
        <taxon>Pseudomonadota</taxon>
        <taxon>Alphaproteobacteria</taxon>
        <taxon>Rhodobacterales</taxon>
        <taxon>Paracoccaceae</taxon>
        <taxon>Mangrovicoccus</taxon>
    </lineage>
</organism>
<evidence type="ECO:0000256" key="1">
    <source>
        <dbReference type="SAM" id="SignalP"/>
    </source>
</evidence>
<sequence length="425" mass="44789">MRFLTMAVLLLLAPCVAAASEARIALVIGNAGYEAVTPLDNAGNDSRLVAGALREAGFEVTLVQDAGRAALTAAVAAFGRDLRSRGPETVGLFYYAGHGIQSFGANYLLPVDARLSDAADLDLVAVDAASVLRQMGSAGNRTNIVILDACRNNPFEAIRDLDDSGLAEMKAPTGTFLAYATAPGAVALDGTGANSPFSAALAEAMAQQGQPIEQAFKAVRRRVLEETAGRQTPWDTSSLTGDFMFRPPPPLSAEMLAGQRLWTAVRASRDPVQVMLFLRSYPDSPEAAEARDLLAALVAEELDTTVPAPPDLSAKAGPAAADAPAAEAAPVFFDRPMTEGAPEIVGRTIMEVTRLHPLFPPIEGLPEAVWKTQTCSGCHAWTREALCTQAQVYLAEGATRAVAKDHPMGGSFKRNLRSWAAGGCR</sequence>
<keyword evidence="4" id="KW-1185">Reference proteome</keyword>
<keyword evidence="1" id="KW-0732">Signal</keyword>
<feature type="signal peptide" evidence="1">
    <location>
        <begin position="1"/>
        <end position="19"/>
    </location>
</feature>
<dbReference type="InterPro" id="IPR052039">
    <property type="entry name" value="Caspase-related_regulators"/>
</dbReference>
<dbReference type="Proteomes" id="UP000609121">
    <property type="component" value="Unassembled WGS sequence"/>
</dbReference>
<dbReference type="AlphaFoldDB" id="A0A8J6YZD1"/>
<dbReference type="PROSITE" id="PS50208">
    <property type="entry name" value="CASPASE_P20"/>
    <property type="match status" value="1"/>
</dbReference>
<dbReference type="EMBL" id="JACVXA010000094">
    <property type="protein sequence ID" value="MBE3640450.1"/>
    <property type="molecule type" value="Genomic_DNA"/>
</dbReference>
<dbReference type="RefSeq" id="WP_193186616.1">
    <property type="nucleotide sequence ID" value="NZ_JACVXA010000094.1"/>
</dbReference>